<evidence type="ECO:0000256" key="5">
    <source>
        <dbReference type="ARBA" id="ARBA00022989"/>
    </source>
</evidence>
<dbReference type="Proteomes" id="UP000431901">
    <property type="component" value="Unassembled WGS sequence"/>
</dbReference>
<dbReference type="GO" id="GO:0005886">
    <property type="term" value="C:plasma membrane"/>
    <property type="evidence" value="ECO:0007669"/>
    <property type="project" value="UniProtKB-SubCell"/>
</dbReference>
<feature type="transmembrane region" description="Helical" evidence="7">
    <location>
        <begin position="58"/>
        <end position="76"/>
    </location>
</feature>
<dbReference type="InterPro" id="IPR020846">
    <property type="entry name" value="MFS_dom"/>
</dbReference>
<feature type="transmembrane region" description="Helical" evidence="7">
    <location>
        <begin position="408"/>
        <end position="429"/>
    </location>
</feature>
<evidence type="ECO:0000256" key="1">
    <source>
        <dbReference type="ARBA" id="ARBA00004651"/>
    </source>
</evidence>
<protein>
    <submittedName>
        <fullName evidence="9">DHA2 family efflux MFS transporter permease subunit</fullName>
    </submittedName>
</protein>
<feature type="transmembrane region" description="Helical" evidence="7">
    <location>
        <begin position="449"/>
        <end position="473"/>
    </location>
</feature>
<dbReference type="Gene3D" id="1.20.1250.20">
    <property type="entry name" value="MFS general substrate transporter like domains"/>
    <property type="match status" value="1"/>
</dbReference>
<keyword evidence="4 7" id="KW-0812">Transmembrane</keyword>
<evidence type="ECO:0000313" key="10">
    <source>
        <dbReference type="Proteomes" id="UP000431901"/>
    </source>
</evidence>
<sequence length="493" mass="51106">MTETEQQSPPDSFTWTRAHKIGLFALCLAGLVDAIDVTVVNVALPTVQRELDFSAADLPWVVNAYLVLFSGFLLVGGRAGDLFGHRRIFLGGVVLFTAASFGSAVAQNAFTLVVTRGVQGLTAAFIIPMTLALIAIMFPEGKPRLLAMAVWSGAAGISTSLGLILGGVLVDGPGWRWIFWINLPIGLVLVVSALMFLPSGTSENKSHKFDLIGAVSGTAALCLIAYGMAQTDTHGWTSGRTLAILGGGVALLVYFVVHEWFIAGEPIMPMSIFRIRAVSGANAVSALCGSAMFGTFFCATLYQQEVLHYSPLKTGLSFLPLTAMLLVVAALGPLLVKAMGLRYTMVLGSVVSAASLAWFTQISADGALLTDVILPSTALGLGLGIVFFPIMTAGLMGVSAEDKGLASALLNVTRYVGGALGLAIMSSFVTSHTADQVKSGHAPDIALNSGLHVGFAIGAGLMAASAIAGFILLHGVNHEDDPVEGASAPAVAA</sequence>
<dbReference type="AlphaFoldDB" id="A0A6I4WKS4"/>
<feature type="transmembrane region" description="Helical" evidence="7">
    <location>
        <begin position="145"/>
        <end position="165"/>
    </location>
</feature>
<dbReference type="EMBL" id="WUTW01000006">
    <property type="protein sequence ID" value="MXQ67202.1"/>
    <property type="molecule type" value="Genomic_DNA"/>
</dbReference>
<feature type="domain" description="Major facilitator superfamily (MFS) profile" evidence="8">
    <location>
        <begin position="22"/>
        <end position="477"/>
    </location>
</feature>
<evidence type="ECO:0000256" key="7">
    <source>
        <dbReference type="SAM" id="Phobius"/>
    </source>
</evidence>
<evidence type="ECO:0000259" key="8">
    <source>
        <dbReference type="PROSITE" id="PS50850"/>
    </source>
</evidence>
<feature type="transmembrane region" description="Helical" evidence="7">
    <location>
        <begin position="209"/>
        <end position="229"/>
    </location>
</feature>
<dbReference type="SUPFAM" id="SSF103473">
    <property type="entry name" value="MFS general substrate transporter"/>
    <property type="match status" value="1"/>
</dbReference>
<comment type="subcellular location">
    <subcellularLocation>
        <location evidence="1">Cell membrane</location>
        <topology evidence="1">Multi-pass membrane protein</topology>
    </subcellularLocation>
</comment>
<dbReference type="GO" id="GO:0022857">
    <property type="term" value="F:transmembrane transporter activity"/>
    <property type="evidence" value="ECO:0007669"/>
    <property type="project" value="InterPro"/>
</dbReference>
<evidence type="ECO:0000256" key="6">
    <source>
        <dbReference type="ARBA" id="ARBA00023136"/>
    </source>
</evidence>
<dbReference type="OrthoDB" id="4325372at2"/>
<name>A0A6I4WKS4_9ACTN</name>
<keyword evidence="2" id="KW-0813">Transport</keyword>
<gene>
    <name evidence="9" type="ORF">GQ466_24600</name>
</gene>
<keyword evidence="10" id="KW-1185">Reference proteome</keyword>
<feature type="transmembrane region" description="Helical" evidence="7">
    <location>
        <begin position="283"/>
        <end position="303"/>
    </location>
</feature>
<feature type="transmembrane region" description="Helical" evidence="7">
    <location>
        <begin position="21"/>
        <end position="46"/>
    </location>
</feature>
<dbReference type="NCBIfam" id="TIGR00711">
    <property type="entry name" value="efflux_EmrB"/>
    <property type="match status" value="1"/>
</dbReference>
<feature type="transmembrane region" description="Helical" evidence="7">
    <location>
        <begin position="118"/>
        <end position="138"/>
    </location>
</feature>
<dbReference type="InterPro" id="IPR036259">
    <property type="entry name" value="MFS_trans_sf"/>
</dbReference>
<evidence type="ECO:0000313" key="9">
    <source>
        <dbReference type="EMBL" id="MXQ67202.1"/>
    </source>
</evidence>
<dbReference type="InterPro" id="IPR004638">
    <property type="entry name" value="EmrB-like"/>
</dbReference>
<keyword evidence="5 7" id="KW-1133">Transmembrane helix</keyword>
<feature type="transmembrane region" description="Helical" evidence="7">
    <location>
        <begin position="88"/>
        <end position="106"/>
    </location>
</feature>
<dbReference type="InterPro" id="IPR011701">
    <property type="entry name" value="MFS"/>
</dbReference>
<evidence type="ECO:0000256" key="3">
    <source>
        <dbReference type="ARBA" id="ARBA00022475"/>
    </source>
</evidence>
<feature type="transmembrane region" description="Helical" evidence="7">
    <location>
        <begin position="177"/>
        <end position="197"/>
    </location>
</feature>
<comment type="caution">
    <text evidence="9">The sequence shown here is derived from an EMBL/GenBank/DDBJ whole genome shotgun (WGS) entry which is preliminary data.</text>
</comment>
<proteinExistence type="predicted"/>
<feature type="transmembrane region" description="Helical" evidence="7">
    <location>
        <begin position="241"/>
        <end position="262"/>
    </location>
</feature>
<dbReference type="Gene3D" id="1.20.1720.10">
    <property type="entry name" value="Multidrug resistance protein D"/>
    <property type="match status" value="1"/>
</dbReference>
<feature type="transmembrane region" description="Helical" evidence="7">
    <location>
        <begin position="315"/>
        <end position="336"/>
    </location>
</feature>
<reference evidence="9 10" key="1">
    <citation type="submission" date="2019-12" db="EMBL/GenBank/DDBJ databases">
        <title>Nocardia macrotermitis sp. nov. and Nocardia aurantia sp. nov., isolated from the gut of the fungus growing-termite Macrotermes natalensis.</title>
        <authorList>
            <person name="Christine B."/>
            <person name="Rene B."/>
        </authorList>
    </citation>
    <scope>NUCLEOTIDE SEQUENCE [LARGE SCALE GENOMIC DNA]</scope>
    <source>
        <strain evidence="9 10">DSM 102126</strain>
    </source>
</reference>
<dbReference type="PANTHER" id="PTHR42718">
    <property type="entry name" value="MAJOR FACILITATOR SUPERFAMILY MULTIDRUG TRANSPORTER MFSC"/>
    <property type="match status" value="1"/>
</dbReference>
<dbReference type="RefSeq" id="WP_161105392.1">
    <property type="nucleotide sequence ID" value="NZ_JBHLYI010000016.1"/>
</dbReference>
<keyword evidence="6 7" id="KW-0472">Membrane</keyword>
<evidence type="ECO:0000256" key="2">
    <source>
        <dbReference type="ARBA" id="ARBA00022448"/>
    </source>
</evidence>
<accession>A0A6I4WKS4</accession>
<organism evidence="9 10">
    <name type="scientific">Actinomadura rayongensis</name>
    <dbReference type="NCBI Taxonomy" id="1429076"/>
    <lineage>
        <taxon>Bacteria</taxon>
        <taxon>Bacillati</taxon>
        <taxon>Actinomycetota</taxon>
        <taxon>Actinomycetes</taxon>
        <taxon>Streptosporangiales</taxon>
        <taxon>Thermomonosporaceae</taxon>
        <taxon>Actinomadura</taxon>
    </lineage>
</organism>
<dbReference type="PANTHER" id="PTHR42718:SF46">
    <property type="entry name" value="BLR6921 PROTEIN"/>
    <property type="match status" value="1"/>
</dbReference>
<evidence type="ECO:0000256" key="4">
    <source>
        <dbReference type="ARBA" id="ARBA00022692"/>
    </source>
</evidence>
<feature type="transmembrane region" description="Helical" evidence="7">
    <location>
        <begin position="343"/>
        <end position="360"/>
    </location>
</feature>
<dbReference type="PROSITE" id="PS50850">
    <property type="entry name" value="MFS"/>
    <property type="match status" value="1"/>
</dbReference>
<dbReference type="Pfam" id="PF07690">
    <property type="entry name" value="MFS_1"/>
    <property type="match status" value="1"/>
</dbReference>
<keyword evidence="3" id="KW-1003">Cell membrane</keyword>
<feature type="transmembrane region" description="Helical" evidence="7">
    <location>
        <begin position="372"/>
        <end position="396"/>
    </location>
</feature>
<dbReference type="CDD" id="cd17321">
    <property type="entry name" value="MFS_MMR_MDR_like"/>
    <property type="match status" value="1"/>
</dbReference>